<keyword evidence="4" id="KW-1185">Reference proteome</keyword>
<feature type="transmembrane region" description="Helical" evidence="2">
    <location>
        <begin position="77"/>
        <end position="98"/>
    </location>
</feature>
<protein>
    <submittedName>
        <fullName evidence="3">Uncharacterized protein</fullName>
    </submittedName>
</protein>
<dbReference type="InParanoid" id="A8N7D1"/>
<keyword evidence="2" id="KW-0812">Transmembrane</keyword>
<sequence length="441" mass="48742">MLPGKADEFAHAPEGIEELGYTMDERHSHGHEARDRQRRGSISSKKATGSWTSSVYLNPKYLLKEVGSRRKRFSKSIWGVLVFYVILLCLCVVAFAVVSRLYERMMLRVYTPQRVIPLAAPARPLDKFYSDSLECFGTPVRNTNLQIIPVSDEGDHSFNLVGGAFAEVTLASSPDSQEKNVVYDMTLGGKETPAVSFDYTSAPNTPTSVTNGSFFNVSTPLNTEESTETQCTWTRITIFIPRSLKKLSIFADANAQMTVSPGAHIELDELVIDLVSQGRHDSVLNFRESLQARNLSIRSEGWISGSLSLVDNLSISQNTNKPTKLDIVPSAPLDMSSPSPAVLETRTSGGDMDLTYRPAKEYRRRPIRSSHVSTSPEGETVLRYAPANFSGPLALQYSSLDIPEFSIPLEEGVDVEGKDWTHYYGARDGVDTLQYTPISPA</sequence>
<keyword evidence="2" id="KW-0472">Membrane</keyword>
<dbReference type="OrthoDB" id="2991206at2759"/>
<dbReference type="AlphaFoldDB" id="A8N7D1"/>
<evidence type="ECO:0000313" key="3">
    <source>
        <dbReference type="EMBL" id="EAU91106.2"/>
    </source>
</evidence>
<accession>A8N7D1</accession>
<comment type="caution">
    <text evidence="3">The sequence shown here is derived from an EMBL/GenBank/DDBJ whole genome shotgun (WGS) entry which is preliminary data.</text>
</comment>
<keyword evidence="2" id="KW-1133">Transmembrane helix</keyword>
<dbReference type="VEuPathDB" id="FungiDB:CC1G_03274"/>
<dbReference type="EMBL" id="AACS02000003">
    <property type="protein sequence ID" value="EAU91106.2"/>
    <property type="molecule type" value="Genomic_DNA"/>
</dbReference>
<dbReference type="KEGG" id="cci:CC1G_03274"/>
<evidence type="ECO:0000313" key="4">
    <source>
        <dbReference type="Proteomes" id="UP000001861"/>
    </source>
</evidence>
<proteinExistence type="predicted"/>
<evidence type="ECO:0000256" key="1">
    <source>
        <dbReference type="SAM" id="MobiDB-lite"/>
    </source>
</evidence>
<evidence type="ECO:0000256" key="2">
    <source>
        <dbReference type="SAM" id="Phobius"/>
    </source>
</evidence>
<reference evidence="3 4" key="1">
    <citation type="journal article" date="2010" name="Proc. Natl. Acad. Sci. U.S.A.">
        <title>Insights into evolution of multicellular fungi from the assembled chromosomes of the mushroom Coprinopsis cinerea (Coprinus cinereus).</title>
        <authorList>
            <person name="Stajich J.E."/>
            <person name="Wilke S.K."/>
            <person name="Ahren D."/>
            <person name="Au C.H."/>
            <person name="Birren B.W."/>
            <person name="Borodovsky M."/>
            <person name="Burns C."/>
            <person name="Canback B."/>
            <person name="Casselton L.A."/>
            <person name="Cheng C.K."/>
            <person name="Deng J."/>
            <person name="Dietrich F.S."/>
            <person name="Fargo D.C."/>
            <person name="Farman M.L."/>
            <person name="Gathman A.C."/>
            <person name="Goldberg J."/>
            <person name="Guigo R."/>
            <person name="Hoegger P.J."/>
            <person name="Hooker J.B."/>
            <person name="Huggins A."/>
            <person name="James T.Y."/>
            <person name="Kamada T."/>
            <person name="Kilaru S."/>
            <person name="Kodira C."/>
            <person name="Kues U."/>
            <person name="Kupfer D."/>
            <person name="Kwan H.S."/>
            <person name="Lomsadze A."/>
            <person name="Li W."/>
            <person name="Lilly W.W."/>
            <person name="Ma L.J."/>
            <person name="Mackey A.J."/>
            <person name="Manning G."/>
            <person name="Martin F."/>
            <person name="Muraguchi H."/>
            <person name="Natvig D.O."/>
            <person name="Palmerini H."/>
            <person name="Ramesh M.A."/>
            <person name="Rehmeyer C.J."/>
            <person name="Roe B.A."/>
            <person name="Shenoy N."/>
            <person name="Stanke M."/>
            <person name="Ter-Hovhannisyan V."/>
            <person name="Tunlid A."/>
            <person name="Velagapudi R."/>
            <person name="Vision T.J."/>
            <person name="Zeng Q."/>
            <person name="Zolan M.E."/>
            <person name="Pukkila P.J."/>
        </authorList>
    </citation>
    <scope>NUCLEOTIDE SEQUENCE [LARGE SCALE GENOMIC DNA]</scope>
    <source>
        <strain evidence="4">Okayama-7 / 130 / ATCC MYA-4618 / FGSC 9003</strain>
    </source>
</reference>
<organism evidence="3 4">
    <name type="scientific">Coprinopsis cinerea (strain Okayama-7 / 130 / ATCC MYA-4618 / FGSC 9003)</name>
    <name type="common">Inky cap fungus</name>
    <name type="synonym">Hormographiella aspergillata</name>
    <dbReference type="NCBI Taxonomy" id="240176"/>
    <lineage>
        <taxon>Eukaryota</taxon>
        <taxon>Fungi</taxon>
        <taxon>Dikarya</taxon>
        <taxon>Basidiomycota</taxon>
        <taxon>Agaricomycotina</taxon>
        <taxon>Agaricomycetes</taxon>
        <taxon>Agaricomycetidae</taxon>
        <taxon>Agaricales</taxon>
        <taxon>Agaricineae</taxon>
        <taxon>Psathyrellaceae</taxon>
        <taxon>Coprinopsis</taxon>
    </lineage>
</organism>
<name>A8N7D1_COPC7</name>
<dbReference type="RefSeq" id="XP_001830737.2">
    <property type="nucleotide sequence ID" value="XM_001830685.2"/>
</dbReference>
<dbReference type="Proteomes" id="UP000001861">
    <property type="component" value="Unassembled WGS sequence"/>
</dbReference>
<dbReference type="HOGENOM" id="CLU_621134_0_0_1"/>
<dbReference type="GeneID" id="6007182"/>
<feature type="region of interest" description="Disordered" evidence="1">
    <location>
        <begin position="27"/>
        <end position="46"/>
    </location>
</feature>
<gene>
    <name evidence="3" type="ORF">CC1G_03274</name>
</gene>